<dbReference type="Proteomes" id="UP001549164">
    <property type="component" value="Unassembled WGS sequence"/>
</dbReference>
<dbReference type="PANTHER" id="PTHR37828:SF1">
    <property type="entry name" value="YCII-RELATED DOMAIN-CONTAINING PROTEIN"/>
    <property type="match status" value="1"/>
</dbReference>
<organism evidence="1 2">
    <name type="scientific">Martelella mangrovi</name>
    <dbReference type="NCBI Taxonomy" id="1397477"/>
    <lineage>
        <taxon>Bacteria</taxon>
        <taxon>Pseudomonadati</taxon>
        <taxon>Pseudomonadota</taxon>
        <taxon>Alphaproteobacteria</taxon>
        <taxon>Hyphomicrobiales</taxon>
        <taxon>Aurantimonadaceae</taxon>
        <taxon>Martelella</taxon>
    </lineage>
</organism>
<keyword evidence="2" id="KW-1185">Reference proteome</keyword>
<gene>
    <name evidence="1" type="ORF">ABID12_002128</name>
</gene>
<reference evidence="1 2" key="1">
    <citation type="submission" date="2024-06" db="EMBL/GenBank/DDBJ databases">
        <title>Genomic Encyclopedia of Type Strains, Phase IV (KMG-IV): sequencing the most valuable type-strain genomes for metagenomic binning, comparative biology and taxonomic classification.</title>
        <authorList>
            <person name="Goeker M."/>
        </authorList>
    </citation>
    <scope>NUCLEOTIDE SEQUENCE [LARGE SCALE GENOMIC DNA]</scope>
    <source>
        <strain evidence="1 2">DSM 28102</strain>
    </source>
</reference>
<sequence>MFVTLLKFSDNRSEAPQFMADHNAWIAKGFAENAFICVGSLAEQGGGAVLAHGESRQAHDARIAEDPFVVHGIVTAETFEIDAKRTSDALSFLKPAA</sequence>
<proteinExistence type="predicted"/>
<dbReference type="InterPro" id="IPR011008">
    <property type="entry name" value="Dimeric_a/b-barrel"/>
</dbReference>
<dbReference type="EMBL" id="JBEPLY010000006">
    <property type="protein sequence ID" value="MET3600183.1"/>
    <property type="molecule type" value="Genomic_DNA"/>
</dbReference>
<evidence type="ECO:0000313" key="1">
    <source>
        <dbReference type="EMBL" id="MET3600183.1"/>
    </source>
</evidence>
<dbReference type="PANTHER" id="PTHR37828">
    <property type="entry name" value="GSR2449 PROTEIN"/>
    <property type="match status" value="1"/>
</dbReference>
<accession>A0ABV2ICP5</accession>
<evidence type="ECO:0000313" key="2">
    <source>
        <dbReference type="Proteomes" id="UP001549164"/>
    </source>
</evidence>
<name>A0ABV2ICP5_9HYPH</name>
<dbReference type="RefSeq" id="WP_354434180.1">
    <property type="nucleotide sequence ID" value="NZ_JBEPLY010000006.1"/>
</dbReference>
<protein>
    <submittedName>
        <fullName evidence="1">Uncharacterized protein YciI</fullName>
    </submittedName>
</protein>
<comment type="caution">
    <text evidence="1">The sequence shown here is derived from an EMBL/GenBank/DDBJ whole genome shotgun (WGS) entry which is preliminary data.</text>
</comment>
<dbReference type="SUPFAM" id="SSF54909">
    <property type="entry name" value="Dimeric alpha+beta barrel"/>
    <property type="match status" value="1"/>
</dbReference>